<protein>
    <submittedName>
        <fullName evidence="1">Uncharacterized protein</fullName>
    </submittedName>
</protein>
<reference evidence="1" key="1">
    <citation type="submission" date="2018-02" db="EMBL/GenBank/DDBJ databases">
        <title>Rhizophora mucronata_Transcriptome.</title>
        <authorList>
            <person name="Meera S.P."/>
            <person name="Sreeshan A."/>
            <person name="Augustine A."/>
        </authorList>
    </citation>
    <scope>NUCLEOTIDE SEQUENCE</scope>
    <source>
        <tissue evidence="1">Leaf</tissue>
    </source>
</reference>
<name>A0A2P2MYY9_RHIMU</name>
<dbReference type="EMBL" id="GGEC01054932">
    <property type="protein sequence ID" value="MBX35416.1"/>
    <property type="molecule type" value="Transcribed_RNA"/>
</dbReference>
<dbReference type="AlphaFoldDB" id="A0A2P2MYY9"/>
<evidence type="ECO:0000313" key="1">
    <source>
        <dbReference type="EMBL" id="MBX35416.1"/>
    </source>
</evidence>
<proteinExistence type="predicted"/>
<accession>A0A2P2MYY9</accession>
<organism evidence="1">
    <name type="scientific">Rhizophora mucronata</name>
    <name type="common">Asiatic mangrove</name>
    <dbReference type="NCBI Taxonomy" id="61149"/>
    <lineage>
        <taxon>Eukaryota</taxon>
        <taxon>Viridiplantae</taxon>
        <taxon>Streptophyta</taxon>
        <taxon>Embryophyta</taxon>
        <taxon>Tracheophyta</taxon>
        <taxon>Spermatophyta</taxon>
        <taxon>Magnoliopsida</taxon>
        <taxon>eudicotyledons</taxon>
        <taxon>Gunneridae</taxon>
        <taxon>Pentapetalae</taxon>
        <taxon>rosids</taxon>
        <taxon>fabids</taxon>
        <taxon>Malpighiales</taxon>
        <taxon>Rhizophoraceae</taxon>
        <taxon>Rhizophora</taxon>
    </lineage>
</organism>
<sequence length="89" mass="10575">MELSIILAKPYAIKLGKKKWRFYHDNLDIPLALIFKLIPKQFGCFPETFLIKFSVTNCLWAVSIQVCCFVILLQFETNCLKMWQYHFKP</sequence>